<organism evidence="2 5">
    <name type="scientific">Methylopila capsulata</name>
    <dbReference type="NCBI Taxonomy" id="61654"/>
    <lineage>
        <taxon>Bacteria</taxon>
        <taxon>Pseudomonadati</taxon>
        <taxon>Pseudomonadota</taxon>
        <taxon>Alphaproteobacteria</taxon>
        <taxon>Hyphomicrobiales</taxon>
        <taxon>Methylopilaceae</taxon>
        <taxon>Methylopila</taxon>
    </lineage>
</organism>
<dbReference type="Proteomes" id="UP001143400">
    <property type="component" value="Unassembled WGS sequence"/>
</dbReference>
<gene>
    <name evidence="2" type="ORF">GCM10008170_36480</name>
    <name evidence="3" type="ORF">JOD31_003409</name>
</gene>
<comment type="caution">
    <text evidence="2">The sequence shown here is derived from an EMBL/GenBank/DDBJ whole genome shotgun (WGS) entry which is preliminary data.</text>
</comment>
<feature type="transmembrane region" description="Helical" evidence="1">
    <location>
        <begin position="270"/>
        <end position="291"/>
    </location>
</feature>
<keyword evidence="1" id="KW-0812">Transmembrane</keyword>
<evidence type="ECO:0000313" key="2">
    <source>
        <dbReference type="EMBL" id="GLK57628.1"/>
    </source>
</evidence>
<evidence type="ECO:0008006" key="6">
    <source>
        <dbReference type="Google" id="ProtNLM"/>
    </source>
</evidence>
<feature type="transmembrane region" description="Helical" evidence="1">
    <location>
        <begin position="74"/>
        <end position="97"/>
    </location>
</feature>
<dbReference type="EMBL" id="JAFBCY010000004">
    <property type="protein sequence ID" value="MBM7853158.1"/>
    <property type="molecule type" value="Genomic_DNA"/>
</dbReference>
<name>A0A9W6MTQ3_9HYPH</name>
<feature type="transmembrane region" description="Helical" evidence="1">
    <location>
        <begin position="35"/>
        <end position="62"/>
    </location>
</feature>
<evidence type="ECO:0000313" key="3">
    <source>
        <dbReference type="EMBL" id="MBM7853158.1"/>
    </source>
</evidence>
<feature type="transmembrane region" description="Helical" evidence="1">
    <location>
        <begin position="109"/>
        <end position="129"/>
    </location>
</feature>
<reference evidence="2" key="1">
    <citation type="journal article" date="2014" name="Int. J. Syst. Evol. Microbiol.">
        <title>Complete genome sequence of Corynebacterium casei LMG S-19264T (=DSM 44701T), isolated from a smear-ripened cheese.</title>
        <authorList>
            <consortium name="US DOE Joint Genome Institute (JGI-PGF)"/>
            <person name="Walter F."/>
            <person name="Albersmeier A."/>
            <person name="Kalinowski J."/>
            <person name="Ruckert C."/>
        </authorList>
    </citation>
    <scope>NUCLEOTIDE SEQUENCE</scope>
    <source>
        <strain evidence="2">VKM B-1606</strain>
    </source>
</reference>
<dbReference type="Proteomes" id="UP000758856">
    <property type="component" value="Unassembled WGS sequence"/>
</dbReference>
<reference evidence="2" key="3">
    <citation type="submission" date="2023-01" db="EMBL/GenBank/DDBJ databases">
        <authorList>
            <person name="Sun Q."/>
            <person name="Evtushenko L."/>
        </authorList>
    </citation>
    <scope>NUCLEOTIDE SEQUENCE</scope>
    <source>
        <strain evidence="2">VKM B-1606</strain>
    </source>
</reference>
<dbReference type="RefSeq" id="WP_204951614.1">
    <property type="nucleotide sequence ID" value="NZ_BSFF01000010.1"/>
</dbReference>
<evidence type="ECO:0000313" key="4">
    <source>
        <dbReference type="Proteomes" id="UP000758856"/>
    </source>
</evidence>
<reference evidence="3 4" key="2">
    <citation type="submission" date="2021-01" db="EMBL/GenBank/DDBJ databases">
        <title>Genomic Encyclopedia of Type Strains, Phase IV (KMG-IV): sequencing the most valuable type-strain genomes for metagenomic binning, comparative biology and taxonomic classification.</title>
        <authorList>
            <person name="Goeker M."/>
        </authorList>
    </citation>
    <scope>NUCLEOTIDE SEQUENCE [LARGE SCALE GENOMIC DNA]</scope>
    <source>
        <strain evidence="3 4">DSM 6130</strain>
    </source>
</reference>
<dbReference type="AlphaFoldDB" id="A0A9W6MTQ3"/>
<dbReference type="EMBL" id="BSFF01000010">
    <property type="protein sequence ID" value="GLK57628.1"/>
    <property type="molecule type" value="Genomic_DNA"/>
</dbReference>
<keyword evidence="4" id="KW-1185">Reference proteome</keyword>
<feature type="transmembrane region" description="Helical" evidence="1">
    <location>
        <begin position="135"/>
        <end position="159"/>
    </location>
</feature>
<evidence type="ECO:0000256" key="1">
    <source>
        <dbReference type="SAM" id="Phobius"/>
    </source>
</evidence>
<evidence type="ECO:0000313" key="5">
    <source>
        <dbReference type="Proteomes" id="UP001143400"/>
    </source>
</evidence>
<keyword evidence="1" id="KW-1133">Transmembrane helix</keyword>
<accession>A0A9W6MTQ3</accession>
<proteinExistence type="predicted"/>
<sequence>MTDTSITGGATAARADLDRAAAFDRVAPSRISWGAVFAGVALALTVQFALNLLGVGAGAAVIDPGTSDNPGAAAFSIAGGLWYVASGLIGAFVGGYVASRLSGHAAKTVGGLHGLTTWAATTLVILYLLTTSVGALVGGAFSGLASVIGGVGGAASSAVQAAAPSIAAMNPLQQIETEVREAAAGQDPEALRSGAVAAVQAVLTGDPAKADEARTRAAEALARAQNISPDQARAQIGQYEERYRATVAEAKSQAQAAAVTTAKVVSRGALLGFLALALAALAAWLGGAAGATRPTRRV</sequence>
<protein>
    <recommendedName>
        <fullName evidence="6">PhnA-like protein</fullName>
    </recommendedName>
</protein>
<keyword evidence="1" id="KW-0472">Membrane</keyword>